<dbReference type="InterPro" id="IPR007303">
    <property type="entry name" value="TIP41-like"/>
</dbReference>
<dbReference type="EMBL" id="ML014273">
    <property type="protein sequence ID" value="RKO99585.1"/>
    <property type="molecule type" value="Genomic_DNA"/>
</dbReference>
<reference evidence="3" key="1">
    <citation type="journal article" date="2018" name="Nat. Microbiol.">
        <title>Leveraging single-cell genomics to expand the fungal tree of life.</title>
        <authorList>
            <person name="Ahrendt S.R."/>
            <person name="Quandt C.A."/>
            <person name="Ciobanu D."/>
            <person name="Clum A."/>
            <person name="Salamov A."/>
            <person name="Andreopoulos B."/>
            <person name="Cheng J.F."/>
            <person name="Woyke T."/>
            <person name="Pelin A."/>
            <person name="Henrissat B."/>
            <person name="Reynolds N.K."/>
            <person name="Benny G.L."/>
            <person name="Smith M.E."/>
            <person name="James T.Y."/>
            <person name="Grigoriev I.V."/>
        </authorList>
    </citation>
    <scope>NUCLEOTIDE SEQUENCE [LARGE SCALE GENOMIC DNA]</scope>
    <source>
        <strain evidence="3">ATCC 52028</strain>
    </source>
</reference>
<dbReference type="OrthoDB" id="10253878at2759"/>
<dbReference type="Proteomes" id="UP000274922">
    <property type="component" value="Unassembled WGS sequence"/>
</dbReference>
<name>A0A4P9X3H9_9FUNG</name>
<keyword evidence="3" id="KW-1185">Reference proteome</keyword>
<gene>
    <name evidence="2" type="ORF">CXG81DRAFT_14302</name>
</gene>
<evidence type="ECO:0008006" key="4">
    <source>
        <dbReference type="Google" id="ProtNLM"/>
    </source>
</evidence>
<dbReference type="InterPro" id="IPR051330">
    <property type="entry name" value="Phosphatase_reg/MetRdx"/>
</dbReference>
<dbReference type="PANTHER" id="PTHR21021">
    <property type="entry name" value="GAF/PUTATIVE CYTOSKELETAL PROTEIN"/>
    <property type="match status" value="1"/>
</dbReference>
<protein>
    <recommendedName>
        <fullName evidence="4">TIP41-domain-containing protein</fullName>
    </recommendedName>
</protein>
<organism evidence="2 3">
    <name type="scientific">Caulochytrium protostelioides</name>
    <dbReference type="NCBI Taxonomy" id="1555241"/>
    <lineage>
        <taxon>Eukaryota</taxon>
        <taxon>Fungi</taxon>
        <taxon>Fungi incertae sedis</taxon>
        <taxon>Chytridiomycota</taxon>
        <taxon>Chytridiomycota incertae sedis</taxon>
        <taxon>Chytridiomycetes</taxon>
        <taxon>Caulochytriales</taxon>
        <taxon>Caulochytriaceae</taxon>
        <taxon>Caulochytrium</taxon>
    </lineage>
</organism>
<proteinExistence type="inferred from homology"/>
<sequence length="281" mass="31720">MTSLHQDPIPHTLFADPAQGEQGIQIHGWSIKTTKRPISNAAQLEADEAHVRIPFPEMYFGQNRCDLEHTSGAQISFTALNALRGVDDNPNAAQLLQVSCAQAWAKSRDQAGSAISVIRGIAKPYDWTYTTYYAGDGCVVPVRVGEFVEVGTSTSPKTYPLPFQSANPEKDRLDTELLKRRDPILFYDQLLLYEDELADHGAAISSMRLRVMPSCFLVLLSFFLRIDHVMFRIVETRYFHKFGESKLIREKTVREADYASVRQVTTLHHTQQGPHLSRDRA</sequence>
<accession>A0A4P9X3H9</accession>
<dbReference type="STRING" id="1555241.A0A4P9X3H9"/>
<evidence type="ECO:0000313" key="2">
    <source>
        <dbReference type="EMBL" id="RKO99585.1"/>
    </source>
</evidence>
<evidence type="ECO:0000313" key="3">
    <source>
        <dbReference type="Proteomes" id="UP000274922"/>
    </source>
</evidence>
<dbReference type="PANTHER" id="PTHR21021:SF16">
    <property type="entry name" value="TIP41-LIKE PROTEIN"/>
    <property type="match status" value="1"/>
</dbReference>
<evidence type="ECO:0000256" key="1">
    <source>
        <dbReference type="ARBA" id="ARBA00006658"/>
    </source>
</evidence>
<dbReference type="AlphaFoldDB" id="A0A4P9X3H9"/>
<dbReference type="Pfam" id="PF04176">
    <property type="entry name" value="TIP41"/>
    <property type="match status" value="1"/>
</dbReference>
<dbReference type="GO" id="GO:0005829">
    <property type="term" value="C:cytosol"/>
    <property type="evidence" value="ECO:0007669"/>
    <property type="project" value="TreeGrafter"/>
</dbReference>
<comment type="similarity">
    <text evidence="1">Belongs to the TIP41 family.</text>
</comment>
<dbReference type="GO" id="GO:0031929">
    <property type="term" value="P:TOR signaling"/>
    <property type="evidence" value="ECO:0007669"/>
    <property type="project" value="TreeGrafter"/>
</dbReference>